<dbReference type="AlphaFoldDB" id="A0A7I8IZC5"/>
<feature type="region of interest" description="Disordered" evidence="1">
    <location>
        <begin position="21"/>
        <end position="49"/>
    </location>
</feature>
<organism evidence="2">
    <name type="scientific">Spirodela intermedia</name>
    <name type="common">Intermediate duckweed</name>
    <dbReference type="NCBI Taxonomy" id="51605"/>
    <lineage>
        <taxon>Eukaryota</taxon>
        <taxon>Viridiplantae</taxon>
        <taxon>Streptophyta</taxon>
        <taxon>Embryophyta</taxon>
        <taxon>Tracheophyta</taxon>
        <taxon>Spermatophyta</taxon>
        <taxon>Magnoliopsida</taxon>
        <taxon>Liliopsida</taxon>
        <taxon>Araceae</taxon>
        <taxon>Lemnoideae</taxon>
        <taxon>Spirodela</taxon>
    </lineage>
</organism>
<keyword evidence="3" id="KW-1185">Reference proteome</keyword>
<evidence type="ECO:0000256" key="1">
    <source>
        <dbReference type="SAM" id="MobiDB-lite"/>
    </source>
</evidence>
<name>A0A7I8IZC5_SPIIN</name>
<feature type="compositionally biased region" description="Gly residues" evidence="1">
    <location>
        <begin position="37"/>
        <end position="49"/>
    </location>
</feature>
<reference evidence="2 3" key="1">
    <citation type="submission" date="2019-12" db="EMBL/GenBank/DDBJ databases">
        <authorList>
            <person name="Scholz U."/>
            <person name="Mascher M."/>
            <person name="Fiebig A."/>
        </authorList>
    </citation>
    <scope>NUCLEOTIDE SEQUENCE</scope>
</reference>
<evidence type="ECO:0000313" key="2">
    <source>
        <dbReference type="EMBL" id="CAA2622741.1"/>
    </source>
</evidence>
<dbReference type="EMBL" id="CACRZD030000006">
    <property type="protein sequence ID" value="CAA6662373.1"/>
    <property type="molecule type" value="Genomic_DNA"/>
</dbReference>
<proteinExistence type="predicted"/>
<dbReference type="Proteomes" id="UP001189122">
    <property type="component" value="Unassembled WGS sequence"/>
</dbReference>
<accession>A0A7I8IZC5</accession>
<protein>
    <submittedName>
        <fullName evidence="2">Uncharacterized protein</fullName>
    </submittedName>
</protein>
<gene>
    <name evidence="2" type="ORF">SI7747_06008765</name>
</gene>
<dbReference type="EMBL" id="LR743593">
    <property type="protein sequence ID" value="CAA2622741.1"/>
    <property type="molecule type" value="Genomic_DNA"/>
</dbReference>
<feature type="compositionally biased region" description="Polar residues" evidence="1">
    <location>
        <begin position="25"/>
        <end position="36"/>
    </location>
</feature>
<sequence length="49" mass="5333">MTSSTHFNPLTRRTLQKNWDELSPLHSNKTLPSSSFFGGGVGAGGRDEL</sequence>
<evidence type="ECO:0000313" key="3">
    <source>
        <dbReference type="Proteomes" id="UP001189122"/>
    </source>
</evidence>